<dbReference type="GO" id="GO:0071949">
    <property type="term" value="F:FAD binding"/>
    <property type="evidence" value="ECO:0007669"/>
    <property type="project" value="InterPro"/>
</dbReference>
<keyword evidence="2" id="KW-0285">Flavoprotein</keyword>
<evidence type="ECO:0000256" key="1">
    <source>
        <dbReference type="ARBA" id="ARBA00007992"/>
    </source>
</evidence>
<keyword evidence="3" id="KW-0274">FAD</keyword>
<dbReference type="Gene3D" id="3.50.50.60">
    <property type="entry name" value="FAD/NAD(P)-binding domain"/>
    <property type="match status" value="1"/>
</dbReference>
<evidence type="ECO:0000256" key="4">
    <source>
        <dbReference type="ARBA" id="ARBA00023002"/>
    </source>
</evidence>
<comment type="caution">
    <text evidence="7">The sequence shown here is derived from an EMBL/GenBank/DDBJ whole genome shotgun (WGS) entry which is preliminary data.</text>
</comment>
<keyword evidence="4" id="KW-0560">Oxidoreductase</keyword>
<evidence type="ECO:0000256" key="2">
    <source>
        <dbReference type="ARBA" id="ARBA00022630"/>
    </source>
</evidence>
<proteinExistence type="inferred from homology"/>
<dbReference type="InterPro" id="IPR036188">
    <property type="entry name" value="FAD/NAD-bd_sf"/>
</dbReference>
<reference evidence="7 8" key="1">
    <citation type="submission" date="2015-06" db="EMBL/GenBank/DDBJ databases">
        <title>Draft genome of the ant-associated black yeast Phialophora attae CBS 131958.</title>
        <authorList>
            <person name="Moreno L.F."/>
            <person name="Stielow B.J."/>
            <person name="de Hoog S."/>
            <person name="Vicente V.A."/>
            <person name="Weiss V.A."/>
            <person name="de Vries M."/>
            <person name="Cruz L.M."/>
            <person name="Souza E.M."/>
        </authorList>
    </citation>
    <scope>NUCLEOTIDE SEQUENCE [LARGE SCALE GENOMIC DNA]</scope>
    <source>
        <strain evidence="7 8">CBS 131958</strain>
    </source>
</reference>
<dbReference type="PRINTS" id="PR00420">
    <property type="entry name" value="RNGMNOXGNASE"/>
</dbReference>
<dbReference type="AlphaFoldDB" id="A0A0N1HI40"/>
<dbReference type="VEuPathDB" id="FungiDB:AB675_4787"/>
<dbReference type="STRING" id="1664694.A0A0N1HI40"/>
<gene>
    <name evidence="7" type="ORF">AB675_4787</name>
</gene>
<evidence type="ECO:0000313" key="8">
    <source>
        <dbReference type="Proteomes" id="UP000038010"/>
    </source>
</evidence>
<dbReference type="GeneID" id="28736829"/>
<dbReference type="SUPFAM" id="SSF51905">
    <property type="entry name" value="FAD/NAD(P)-binding domain"/>
    <property type="match status" value="1"/>
</dbReference>
<evidence type="ECO:0000313" key="7">
    <source>
        <dbReference type="EMBL" id="KPI35643.1"/>
    </source>
</evidence>
<organism evidence="7 8">
    <name type="scientific">Cyphellophora attinorum</name>
    <dbReference type="NCBI Taxonomy" id="1664694"/>
    <lineage>
        <taxon>Eukaryota</taxon>
        <taxon>Fungi</taxon>
        <taxon>Dikarya</taxon>
        <taxon>Ascomycota</taxon>
        <taxon>Pezizomycotina</taxon>
        <taxon>Eurotiomycetes</taxon>
        <taxon>Chaetothyriomycetidae</taxon>
        <taxon>Chaetothyriales</taxon>
        <taxon>Cyphellophoraceae</taxon>
        <taxon>Cyphellophora</taxon>
    </lineage>
</organism>
<dbReference type="InterPro" id="IPR002938">
    <property type="entry name" value="FAD-bd"/>
</dbReference>
<keyword evidence="5" id="KW-0503">Monooxygenase</keyword>
<dbReference type="GO" id="GO:0004497">
    <property type="term" value="F:monooxygenase activity"/>
    <property type="evidence" value="ECO:0007669"/>
    <property type="project" value="UniProtKB-KW"/>
</dbReference>
<evidence type="ECO:0000259" key="6">
    <source>
        <dbReference type="Pfam" id="PF01494"/>
    </source>
</evidence>
<name>A0A0N1HI40_9EURO</name>
<dbReference type="Proteomes" id="UP000038010">
    <property type="component" value="Unassembled WGS sequence"/>
</dbReference>
<protein>
    <recommendedName>
        <fullName evidence="6">FAD-binding domain-containing protein</fullName>
    </recommendedName>
</protein>
<comment type="similarity">
    <text evidence="1">Belongs to the paxM FAD-dependent monooxygenase family.</text>
</comment>
<dbReference type="EMBL" id="LFJN01000038">
    <property type="protein sequence ID" value="KPI35643.1"/>
    <property type="molecule type" value="Genomic_DNA"/>
</dbReference>
<dbReference type="PANTHER" id="PTHR13789:SF316">
    <property type="entry name" value="FAD-BINDING DOMAIN-CONTAINING PROTEIN"/>
    <property type="match status" value="1"/>
</dbReference>
<feature type="domain" description="FAD-binding" evidence="6">
    <location>
        <begin position="5"/>
        <end position="172"/>
    </location>
</feature>
<evidence type="ECO:0000256" key="5">
    <source>
        <dbReference type="ARBA" id="ARBA00023033"/>
    </source>
</evidence>
<dbReference type="PANTHER" id="PTHR13789">
    <property type="entry name" value="MONOOXYGENASE"/>
    <property type="match status" value="1"/>
</dbReference>
<dbReference type="OrthoDB" id="16820at2759"/>
<dbReference type="RefSeq" id="XP_017995606.1">
    <property type="nucleotide sequence ID" value="XM_018144950.1"/>
</dbReference>
<accession>A0A0N1HI40</accession>
<evidence type="ECO:0000256" key="3">
    <source>
        <dbReference type="ARBA" id="ARBA00022827"/>
    </source>
</evidence>
<keyword evidence="8" id="KW-1185">Reference proteome</keyword>
<dbReference type="Pfam" id="PF01494">
    <property type="entry name" value="FAD_binding_3"/>
    <property type="match status" value="1"/>
</dbReference>
<sequence>MSTESTVAIVGAGLAGLGAALSLHAQGISSTIYEAATASERFAGAIMLSPNALSILDKLDVYKKVVSSGWEFETVKFVEVDGKVTDQQYLGSKDVFGYKALRIYRNTILKALKDACAERGIAIQYNKKVISIASETASSATIEFADGAQGTHPLILATDGIHSRIRTSLFPQSTPTYTGILVVAGAVPLSALDTSSLPKDLTLNQPIGETPANTQPPFLLAPQNPTATDFLAGTQRRYPEQSREEWARINSDRAFQRNFLLEGVEGRSALMQSAARGIEDESANQAFEDGWSLALVMASEKVTQVWKNGGEEWLKVMEKWEGKRKERVGRLLKETMRMNNARAPKEVRDKLPKEEIWSGDGGVGQGRWIFEPKIEEWVEEITR</sequence>
<dbReference type="InterPro" id="IPR050493">
    <property type="entry name" value="FAD-dep_Monooxygenase_BioMet"/>
</dbReference>